<dbReference type="PANTHER" id="PTHR44324:SF4">
    <property type="entry name" value="WD40 REPEAT DOMAIN 95"/>
    <property type="match status" value="1"/>
</dbReference>
<sequence>MDVMMNMTTEDVRVLREKFTGKMSLEQFVVLLKNTLHDRIHSELDFVVGVVELFHTIDVNGDEFLDWDEFAGYMMDAGQAKSDFYFEDLRQKKCYQHMPLPLCDDKTPMNSIRSYIQQMLYMHEQNAIAYFEHDSDVVYLYGLHFDRNDGPRHLSTLRLHTAFQEHTIICMAYVATKKLLVISSMLFMGYLSVWCVADLHSPAMVHRVESQCPHEQLTWVPSLQCLLTAAVGFPAISKKKNSRDGYRPNAAAQTYTKLNQLLRWDLVGKTLVSTEFVLKDRLKGVSALETFKCINRTHIAIGSEDGVLIVVDAESWETVSSFDAHGNGVKMLCYSVHVESLASAGFHSYSDETTLHISIWKKKGAAGHLVFETSLKHHDAPVELINFVDSKRQLISLDAGGTFKVYSSVLLTPTSEPWECLQSSQVAPTPTEPNRILSCFVVPETVASDAVLVTAGRTVAFYDLCEVKDREEVFYAHYCQSLNLIMGVTISKVLFWNAETGRLWKAYEYAAILAASTDPAPRRNTSGPACDLGNPRTITAVCMDDRERKVILGDDAGSLKVINAVNGNIMKELDPHHQAISSISYVLHGKRVVSISIDSSLHIYDENNPLGYYVPFRGSHPQSVLLQSLRFLPETQPFSMHCRKQRAKDANEPDWESSHSSVRAPVMTEKFEIVKSIGNQALNKVAVLISGSRGESFVQVWSFDMSHTQGTCIAPRNDEITNICFFGSSADILGGTSSGCMLLWLVSKDDGAY</sequence>
<dbReference type="SUPFAM" id="SSF50978">
    <property type="entry name" value="WD40 repeat-like"/>
    <property type="match status" value="2"/>
</dbReference>
<dbReference type="InterPro" id="IPR011992">
    <property type="entry name" value="EF-hand-dom_pair"/>
</dbReference>
<keyword evidence="1" id="KW-0677">Repeat</keyword>
<reference evidence="4" key="2">
    <citation type="submission" date="2010-04" db="EMBL/GenBank/DDBJ databases">
        <authorList>
            <person name="Buell R."/>
            <person name="Hamilton J."/>
            <person name="Hostetler J."/>
        </authorList>
    </citation>
    <scope>NUCLEOTIDE SEQUENCE [LARGE SCALE GENOMIC DNA]</scope>
    <source>
        <strain evidence="4">DAOM:BR144</strain>
    </source>
</reference>
<dbReference type="InterPro" id="IPR015943">
    <property type="entry name" value="WD40/YVTN_repeat-like_dom_sf"/>
</dbReference>
<dbReference type="InterPro" id="IPR051242">
    <property type="entry name" value="WD-EF-hand_domain"/>
</dbReference>
<reference evidence="4" key="1">
    <citation type="journal article" date="2010" name="Genome Biol.">
        <title>Genome sequence of the necrotrophic plant pathogen Pythium ultimum reveals original pathogenicity mechanisms and effector repertoire.</title>
        <authorList>
            <person name="Levesque C.A."/>
            <person name="Brouwer H."/>
            <person name="Cano L."/>
            <person name="Hamilton J.P."/>
            <person name="Holt C."/>
            <person name="Huitema E."/>
            <person name="Raffaele S."/>
            <person name="Robideau G.P."/>
            <person name="Thines M."/>
            <person name="Win J."/>
            <person name="Zerillo M.M."/>
            <person name="Beakes G.W."/>
            <person name="Boore J.L."/>
            <person name="Busam D."/>
            <person name="Dumas B."/>
            <person name="Ferriera S."/>
            <person name="Fuerstenberg S.I."/>
            <person name="Gachon C.M."/>
            <person name="Gaulin E."/>
            <person name="Govers F."/>
            <person name="Grenville-Briggs L."/>
            <person name="Horner N."/>
            <person name="Hostetler J."/>
            <person name="Jiang R.H."/>
            <person name="Johnson J."/>
            <person name="Krajaejun T."/>
            <person name="Lin H."/>
            <person name="Meijer H.J."/>
            <person name="Moore B."/>
            <person name="Morris P."/>
            <person name="Phuntmart V."/>
            <person name="Puiu D."/>
            <person name="Shetty J."/>
            <person name="Stajich J.E."/>
            <person name="Tripathy S."/>
            <person name="Wawra S."/>
            <person name="van West P."/>
            <person name="Whitty B.R."/>
            <person name="Coutinho P.M."/>
            <person name="Henrissat B."/>
            <person name="Martin F."/>
            <person name="Thomas P.D."/>
            <person name="Tyler B.M."/>
            <person name="De Vries R.P."/>
            <person name="Kamoun S."/>
            <person name="Yandell M."/>
            <person name="Tisserat N."/>
            <person name="Buell C.R."/>
        </authorList>
    </citation>
    <scope>NUCLEOTIDE SEQUENCE</scope>
    <source>
        <strain evidence="4">DAOM:BR144</strain>
    </source>
</reference>
<evidence type="ECO:0000313" key="3">
    <source>
        <dbReference type="EnsemblProtists" id="PYU1_T009953"/>
    </source>
</evidence>
<accession>K3WYA4</accession>
<evidence type="ECO:0000256" key="1">
    <source>
        <dbReference type="ARBA" id="ARBA00022737"/>
    </source>
</evidence>
<dbReference type="eggNOG" id="ENOG502RPUY">
    <property type="taxonomic scope" value="Eukaryota"/>
</dbReference>
<protein>
    <recommendedName>
        <fullName evidence="2">EF-hand domain-containing protein</fullName>
    </recommendedName>
</protein>
<dbReference type="AlphaFoldDB" id="K3WYA4"/>
<dbReference type="PROSITE" id="PS50222">
    <property type="entry name" value="EF_HAND_2"/>
    <property type="match status" value="1"/>
</dbReference>
<dbReference type="EnsemblProtists" id="PYU1_T009953">
    <property type="protein sequence ID" value="PYU1_T009953"/>
    <property type="gene ID" value="PYU1_G009935"/>
</dbReference>
<organism evidence="3 4">
    <name type="scientific">Globisporangium ultimum (strain ATCC 200006 / CBS 805.95 / DAOM BR144)</name>
    <name type="common">Pythium ultimum</name>
    <dbReference type="NCBI Taxonomy" id="431595"/>
    <lineage>
        <taxon>Eukaryota</taxon>
        <taxon>Sar</taxon>
        <taxon>Stramenopiles</taxon>
        <taxon>Oomycota</taxon>
        <taxon>Peronosporomycetes</taxon>
        <taxon>Pythiales</taxon>
        <taxon>Pythiaceae</taxon>
        <taxon>Globisporangium</taxon>
    </lineage>
</organism>
<dbReference type="Proteomes" id="UP000019132">
    <property type="component" value="Unassembled WGS sequence"/>
</dbReference>
<evidence type="ECO:0000313" key="4">
    <source>
        <dbReference type="Proteomes" id="UP000019132"/>
    </source>
</evidence>
<dbReference type="VEuPathDB" id="FungiDB:PYU1_G009935"/>
<dbReference type="InParanoid" id="K3WYA4"/>
<dbReference type="EMBL" id="GL376624">
    <property type="status" value="NOT_ANNOTATED_CDS"/>
    <property type="molecule type" value="Genomic_DNA"/>
</dbReference>
<dbReference type="STRING" id="431595.K3WYA4"/>
<dbReference type="OMA" id="FHTIDVN"/>
<dbReference type="InterPro" id="IPR001680">
    <property type="entry name" value="WD40_rpt"/>
</dbReference>
<dbReference type="SMART" id="SM00320">
    <property type="entry name" value="WD40"/>
    <property type="match status" value="5"/>
</dbReference>
<reference evidence="3" key="3">
    <citation type="submission" date="2015-02" db="UniProtKB">
        <authorList>
            <consortium name="EnsemblProtists"/>
        </authorList>
    </citation>
    <scope>IDENTIFICATION</scope>
    <source>
        <strain evidence="3">DAOM BR144</strain>
    </source>
</reference>
<proteinExistence type="predicted"/>
<dbReference type="HOGENOM" id="CLU_369851_0_0_1"/>
<name>K3WYA4_GLOUD</name>
<feature type="domain" description="EF-hand" evidence="2">
    <location>
        <begin position="45"/>
        <end position="80"/>
    </location>
</feature>
<dbReference type="Gene3D" id="2.130.10.10">
    <property type="entry name" value="YVTN repeat-like/Quinoprotein amine dehydrogenase"/>
    <property type="match status" value="2"/>
</dbReference>
<dbReference type="SUPFAM" id="SSF47473">
    <property type="entry name" value="EF-hand"/>
    <property type="match status" value="1"/>
</dbReference>
<keyword evidence="4" id="KW-1185">Reference proteome</keyword>
<dbReference type="PANTHER" id="PTHR44324">
    <property type="entry name" value="WD40 REPEAT DOMAIN 95"/>
    <property type="match status" value="1"/>
</dbReference>
<dbReference type="GO" id="GO:0005509">
    <property type="term" value="F:calcium ion binding"/>
    <property type="evidence" value="ECO:0007669"/>
    <property type="project" value="InterPro"/>
</dbReference>
<dbReference type="InterPro" id="IPR036322">
    <property type="entry name" value="WD40_repeat_dom_sf"/>
</dbReference>
<evidence type="ECO:0000259" key="2">
    <source>
        <dbReference type="PROSITE" id="PS50222"/>
    </source>
</evidence>
<dbReference type="InterPro" id="IPR002048">
    <property type="entry name" value="EF_hand_dom"/>
</dbReference>